<dbReference type="EMBL" id="FOCI01000006">
    <property type="protein sequence ID" value="SEM90883.1"/>
    <property type="molecule type" value="Genomic_DNA"/>
</dbReference>
<dbReference type="STRING" id="245187.SAMN04488003_10687"/>
<reference evidence="1 2" key="1">
    <citation type="submission" date="2016-10" db="EMBL/GenBank/DDBJ databases">
        <authorList>
            <person name="de Groot N.N."/>
        </authorList>
    </citation>
    <scope>NUCLEOTIDE SEQUENCE [LARGE SCALE GENOMIC DNA]</scope>
    <source>
        <strain evidence="1 2">DSM 16213</strain>
    </source>
</reference>
<dbReference type="Proteomes" id="UP000199585">
    <property type="component" value="Unassembled WGS sequence"/>
</dbReference>
<evidence type="ECO:0000313" key="2">
    <source>
        <dbReference type="Proteomes" id="UP000199585"/>
    </source>
</evidence>
<dbReference type="AlphaFoldDB" id="A0A1H8C733"/>
<protein>
    <recommendedName>
        <fullName evidence="3">Ferric iron reductase protein FhuF, involved in iron transport</fullName>
    </recommendedName>
</protein>
<evidence type="ECO:0008006" key="3">
    <source>
        <dbReference type="Google" id="ProtNLM"/>
    </source>
</evidence>
<gene>
    <name evidence="1" type="ORF">SAMN04488003_10687</name>
</gene>
<organism evidence="1 2">
    <name type="scientific">Loktanella fryxellensis</name>
    <dbReference type="NCBI Taxonomy" id="245187"/>
    <lineage>
        <taxon>Bacteria</taxon>
        <taxon>Pseudomonadati</taxon>
        <taxon>Pseudomonadota</taxon>
        <taxon>Alphaproteobacteria</taxon>
        <taxon>Rhodobacterales</taxon>
        <taxon>Roseobacteraceae</taxon>
        <taxon>Loktanella</taxon>
    </lineage>
</organism>
<evidence type="ECO:0000313" key="1">
    <source>
        <dbReference type="EMBL" id="SEM90883.1"/>
    </source>
</evidence>
<accession>A0A1H8C733</accession>
<sequence>MPLSDARDDRHIDGPIPFAALASDPVRLRAWLDRQDAAGAGWDDKAAAASLVGRMGWDWVCAAATQHLGAERAAIDGGIAADTLHLVAAHWLSSDAAPYPMLTCRVTLAGPRIETSRALGQRYVAAFAPLIAQVGILTGLPPTAQWRLLADALHTGCLAVGRDLGCIDAAMDLARAGLIAAGAPLWNRQVHYRHLSATRADGTTASDWFTFRGGCCRHYTTPGRATYSTCVLRCDDDRAARLERWLQDQPQRSDQQLPVPLAATR</sequence>
<proteinExistence type="predicted"/>
<dbReference type="RefSeq" id="WP_089900481.1">
    <property type="nucleotide sequence ID" value="NZ_FOCI01000006.1"/>
</dbReference>
<keyword evidence="2" id="KW-1185">Reference proteome</keyword>
<name>A0A1H8C733_9RHOB</name>
<dbReference type="OrthoDB" id="6195577at2"/>